<dbReference type="InterPro" id="IPR055407">
    <property type="entry name" value="TraM_C"/>
</dbReference>
<evidence type="ECO:0000313" key="5">
    <source>
        <dbReference type="Proteomes" id="UP000253383"/>
    </source>
</evidence>
<evidence type="ECO:0000256" key="1">
    <source>
        <dbReference type="SAM" id="MobiDB-lite"/>
    </source>
</evidence>
<reference evidence="4 5" key="1">
    <citation type="submission" date="2018-07" db="EMBL/GenBank/DDBJ databases">
        <title>Genome analysis of Larkinella rosea.</title>
        <authorList>
            <person name="Zhou Z."/>
            <person name="Wang G."/>
        </authorList>
    </citation>
    <scope>NUCLEOTIDE SEQUENCE [LARGE SCALE GENOMIC DNA]</scope>
    <source>
        <strain evidence="5">zzj9</strain>
    </source>
</reference>
<dbReference type="Proteomes" id="UP000253383">
    <property type="component" value="Unassembled WGS sequence"/>
</dbReference>
<keyword evidence="2" id="KW-1133">Transmembrane helix</keyword>
<comment type="caution">
    <text evidence="4">The sequence shown here is derived from an EMBL/GenBank/DDBJ whole genome shotgun (WGS) entry which is preliminary data.</text>
</comment>
<feature type="domain" description="Conjugative transposon TraM C-terminal" evidence="3">
    <location>
        <begin position="274"/>
        <end position="412"/>
    </location>
</feature>
<feature type="region of interest" description="Disordered" evidence="1">
    <location>
        <begin position="188"/>
        <end position="217"/>
    </location>
</feature>
<evidence type="ECO:0000313" key="4">
    <source>
        <dbReference type="EMBL" id="RCR67059.1"/>
    </source>
</evidence>
<feature type="transmembrane region" description="Helical" evidence="2">
    <location>
        <begin position="21"/>
        <end position="41"/>
    </location>
</feature>
<feature type="region of interest" description="Disordered" evidence="1">
    <location>
        <begin position="140"/>
        <end position="174"/>
    </location>
</feature>
<protein>
    <submittedName>
        <fullName evidence="4">Conjugative transposon protein TraM</fullName>
    </submittedName>
</protein>
<proteinExistence type="predicted"/>
<evidence type="ECO:0000256" key="2">
    <source>
        <dbReference type="SAM" id="Phobius"/>
    </source>
</evidence>
<keyword evidence="5" id="KW-1185">Reference proteome</keyword>
<sequence>MNTTATLIPNSDEAFYHQRKAYLVFPLIVFPFLAGLFYVSGGGKGIPKERQGQAAQSIGFNAKIPTAENSELKRPSIGHSVVGSAEGQMLSEFSNTRKVEVTNSLREIPTDEIPNERANNAQPTAGLSNISAQPMIQPVTAPIPTQPVKSRRGRKSANSQGYQYHPPQPYYVGTNQTDQQLENQLSTYHASRSAGQVQAPQPRPNGTTAAMPETPGVPNLIQLADNTTASRLAEPTPVVENPFNTAEVGTTRRESQKTSLQSSGYNKRAVATMIPAVIHDDQSVRAGQPVKLRLTKAIVVDGINVPANTIVHAICKPEGDRIFLIVRSLQLNSQLIPLDLEAVDLDGGTGVNAPGLSEQLGGQLKSSAVQGVQVPTGSALLNTVLSTARFGASSAVRQSTIHLKGGYHLYLKSI</sequence>
<accession>A0A368JHB2</accession>
<dbReference type="Pfam" id="PF12508">
    <property type="entry name" value="Transposon_TraM"/>
    <property type="match status" value="1"/>
</dbReference>
<dbReference type="OrthoDB" id="1453786at2"/>
<keyword evidence="2" id="KW-0472">Membrane</keyword>
<organism evidence="4 5">
    <name type="scientific">Larkinella punicea</name>
    <dbReference type="NCBI Taxonomy" id="2315727"/>
    <lineage>
        <taxon>Bacteria</taxon>
        <taxon>Pseudomonadati</taxon>
        <taxon>Bacteroidota</taxon>
        <taxon>Cytophagia</taxon>
        <taxon>Cytophagales</taxon>
        <taxon>Spirosomataceae</taxon>
        <taxon>Larkinella</taxon>
    </lineage>
</organism>
<keyword evidence="2" id="KW-0812">Transmembrane</keyword>
<dbReference type="RefSeq" id="WP_114408546.1">
    <property type="nucleotide sequence ID" value="NZ_QOWE01000022.1"/>
</dbReference>
<evidence type="ECO:0000259" key="3">
    <source>
        <dbReference type="Pfam" id="PF12508"/>
    </source>
</evidence>
<dbReference type="AlphaFoldDB" id="A0A368JHB2"/>
<feature type="compositionally biased region" description="Polar residues" evidence="1">
    <location>
        <begin position="188"/>
        <end position="208"/>
    </location>
</feature>
<gene>
    <name evidence="4" type="ORF">DUE52_23675</name>
</gene>
<dbReference type="EMBL" id="QOWE01000022">
    <property type="protein sequence ID" value="RCR67059.1"/>
    <property type="molecule type" value="Genomic_DNA"/>
</dbReference>
<name>A0A368JHB2_9BACT</name>